<evidence type="ECO:0000313" key="2">
    <source>
        <dbReference type="EMBL" id="RKO90170.1"/>
    </source>
</evidence>
<keyword evidence="1" id="KW-0732">Signal</keyword>
<protein>
    <submittedName>
        <fullName evidence="2">Uncharacterized protein</fullName>
    </submittedName>
</protein>
<organism evidence="2 3">
    <name type="scientific">Blyttiomyces helicus</name>
    <dbReference type="NCBI Taxonomy" id="388810"/>
    <lineage>
        <taxon>Eukaryota</taxon>
        <taxon>Fungi</taxon>
        <taxon>Fungi incertae sedis</taxon>
        <taxon>Chytridiomycota</taxon>
        <taxon>Chytridiomycota incertae sedis</taxon>
        <taxon>Chytridiomycetes</taxon>
        <taxon>Chytridiomycetes incertae sedis</taxon>
        <taxon>Blyttiomyces</taxon>
    </lineage>
</organism>
<feature type="signal peptide" evidence="1">
    <location>
        <begin position="1"/>
        <end position="19"/>
    </location>
</feature>
<reference evidence="3" key="1">
    <citation type="journal article" date="2018" name="Nat. Microbiol.">
        <title>Leveraging single-cell genomics to expand the fungal tree of life.</title>
        <authorList>
            <person name="Ahrendt S.R."/>
            <person name="Quandt C.A."/>
            <person name="Ciobanu D."/>
            <person name="Clum A."/>
            <person name="Salamov A."/>
            <person name="Andreopoulos B."/>
            <person name="Cheng J.F."/>
            <person name="Woyke T."/>
            <person name="Pelin A."/>
            <person name="Henrissat B."/>
            <person name="Reynolds N.K."/>
            <person name="Benny G.L."/>
            <person name="Smith M.E."/>
            <person name="James T.Y."/>
            <person name="Grigoriev I.V."/>
        </authorList>
    </citation>
    <scope>NUCLEOTIDE SEQUENCE [LARGE SCALE GENOMIC DNA]</scope>
</reference>
<feature type="chain" id="PRO_5020562856" evidence="1">
    <location>
        <begin position="20"/>
        <end position="86"/>
    </location>
</feature>
<proteinExistence type="predicted"/>
<dbReference type="EMBL" id="KZ995693">
    <property type="protein sequence ID" value="RKO90170.1"/>
    <property type="molecule type" value="Genomic_DNA"/>
</dbReference>
<dbReference type="AlphaFoldDB" id="A0A4P9WGK8"/>
<evidence type="ECO:0000256" key="1">
    <source>
        <dbReference type="SAM" id="SignalP"/>
    </source>
</evidence>
<keyword evidence="3" id="KW-1185">Reference proteome</keyword>
<accession>A0A4P9WGK8</accession>
<dbReference type="Proteomes" id="UP000269721">
    <property type="component" value="Unassembled WGS sequence"/>
</dbReference>
<gene>
    <name evidence="2" type="ORF">BDK51DRAFT_45435</name>
</gene>
<sequence>MSARILCAALALAAPLASAQNPGRDSPTAVYQTFADRVTGFIAENGCTARNPATGRVLPPLWLRFAFHDADGKGRGILCNSVRARG</sequence>
<evidence type="ECO:0000313" key="3">
    <source>
        <dbReference type="Proteomes" id="UP000269721"/>
    </source>
</evidence>
<name>A0A4P9WGK8_9FUNG</name>